<evidence type="ECO:0000313" key="1">
    <source>
        <dbReference type="EMBL" id="GBP86595.1"/>
    </source>
</evidence>
<reference evidence="1 2" key="1">
    <citation type="journal article" date="2019" name="Commun. Biol.">
        <title>The bagworm genome reveals a unique fibroin gene that provides high tensile strength.</title>
        <authorList>
            <person name="Kono N."/>
            <person name="Nakamura H."/>
            <person name="Ohtoshi R."/>
            <person name="Tomita M."/>
            <person name="Numata K."/>
            <person name="Arakawa K."/>
        </authorList>
    </citation>
    <scope>NUCLEOTIDE SEQUENCE [LARGE SCALE GENOMIC DNA]</scope>
</reference>
<protein>
    <submittedName>
        <fullName evidence="1">Uncharacterized protein</fullName>
    </submittedName>
</protein>
<dbReference type="EMBL" id="BGZK01001803">
    <property type="protein sequence ID" value="GBP86595.1"/>
    <property type="molecule type" value="Genomic_DNA"/>
</dbReference>
<accession>A0A4C1ZJ93</accession>
<comment type="caution">
    <text evidence="1">The sequence shown here is derived from an EMBL/GenBank/DDBJ whole genome shotgun (WGS) entry which is preliminary data.</text>
</comment>
<organism evidence="1 2">
    <name type="scientific">Eumeta variegata</name>
    <name type="common">Bagworm moth</name>
    <name type="synonym">Eumeta japonica</name>
    <dbReference type="NCBI Taxonomy" id="151549"/>
    <lineage>
        <taxon>Eukaryota</taxon>
        <taxon>Metazoa</taxon>
        <taxon>Ecdysozoa</taxon>
        <taxon>Arthropoda</taxon>
        <taxon>Hexapoda</taxon>
        <taxon>Insecta</taxon>
        <taxon>Pterygota</taxon>
        <taxon>Neoptera</taxon>
        <taxon>Endopterygota</taxon>
        <taxon>Lepidoptera</taxon>
        <taxon>Glossata</taxon>
        <taxon>Ditrysia</taxon>
        <taxon>Tineoidea</taxon>
        <taxon>Psychidae</taxon>
        <taxon>Oiketicinae</taxon>
        <taxon>Eumeta</taxon>
    </lineage>
</organism>
<dbReference type="AlphaFoldDB" id="A0A4C1ZJ93"/>
<gene>
    <name evidence="1" type="ORF">EVAR_66552_1</name>
</gene>
<dbReference type="Proteomes" id="UP000299102">
    <property type="component" value="Unassembled WGS sequence"/>
</dbReference>
<name>A0A4C1ZJ93_EUMVA</name>
<evidence type="ECO:0000313" key="2">
    <source>
        <dbReference type="Proteomes" id="UP000299102"/>
    </source>
</evidence>
<proteinExistence type="predicted"/>
<keyword evidence="2" id="KW-1185">Reference proteome</keyword>
<sequence length="126" mass="14240">MYLAPVNDYHQQSATLCGESRLILYHVIGSLKDYPAHPHYLTSMVTPIKLVFASKMTFFRREVYICAADGCKQRADLMRYRDAICTCALCTVGGRAAKSVDLESHDVGHESLHVLVLYFKPKPFNL</sequence>